<organism evidence="2 3">
    <name type="scientific">Candidatus Kaiserbacteria bacterium RIFCSPHIGHO2_02_FULL_55_20</name>
    <dbReference type="NCBI Taxonomy" id="1798497"/>
    <lineage>
        <taxon>Bacteria</taxon>
        <taxon>Candidatus Kaiseribacteriota</taxon>
    </lineage>
</organism>
<dbReference type="EMBL" id="MFLK01000021">
    <property type="protein sequence ID" value="OGG66062.1"/>
    <property type="molecule type" value="Genomic_DNA"/>
</dbReference>
<sequence>MDTNTKQQELDALMKERLSQLPGVVQKAVATADIDKHLRELADGHKLHLDQWQSLENEVMLALLGFQQPEDLAKNIRSQLGVSQEVAAELAADISKIVFEPIREELERELEHPDAKAAETSGVEAARTQILSSGDLPAPAALPTVLPATPPAAPRTGTIERAPISAAYKAGEASTARKSVEDDPYREPPA</sequence>
<proteinExistence type="predicted"/>
<dbReference type="Proteomes" id="UP000177652">
    <property type="component" value="Unassembled WGS sequence"/>
</dbReference>
<feature type="compositionally biased region" description="Basic and acidic residues" evidence="1">
    <location>
        <begin position="178"/>
        <end position="190"/>
    </location>
</feature>
<dbReference type="AlphaFoldDB" id="A0A1F6DYI2"/>
<comment type="caution">
    <text evidence="2">The sequence shown here is derived from an EMBL/GenBank/DDBJ whole genome shotgun (WGS) entry which is preliminary data.</text>
</comment>
<feature type="region of interest" description="Disordered" evidence="1">
    <location>
        <begin position="141"/>
        <end position="190"/>
    </location>
</feature>
<evidence type="ECO:0000256" key="1">
    <source>
        <dbReference type="SAM" id="MobiDB-lite"/>
    </source>
</evidence>
<protein>
    <submittedName>
        <fullName evidence="2">Uncharacterized protein</fullName>
    </submittedName>
</protein>
<name>A0A1F6DYI2_9BACT</name>
<evidence type="ECO:0000313" key="2">
    <source>
        <dbReference type="EMBL" id="OGG66062.1"/>
    </source>
</evidence>
<evidence type="ECO:0000313" key="3">
    <source>
        <dbReference type="Proteomes" id="UP000177652"/>
    </source>
</evidence>
<reference evidence="2 3" key="1">
    <citation type="journal article" date="2016" name="Nat. Commun.">
        <title>Thousands of microbial genomes shed light on interconnected biogeochemical processes in an aquifer system.</title>
        <authorList>
            <person name="Anantharaman K."/>
            <person name="Brown C.T."/>
            <person name="Hug L.A."/>
            <person name="Sharon I."/>
            <person name="Castelle C.J."/>
            <person name="Probst A.J."/>
            <person name="Thomas B.C."/>
            <person name="Singh A."/>
            <person name="Wilkins M.J."/>
            <person name="Karaoz U."/>
            <person name="Brodie E.L."/>
            <person name="Williams K.H."/>
            <person name="Hubbard S.S."/>
            <person name="Banfield J.F."/>
        </authorList>
    </citation>
    <scope>NUCLEOTIDE SEQUENCE [LARGE SCALE GENOMIC DNA]</scope>
</reference>
<gene>
    <name evidence="2" type="ORF">A3D71_03320</name>
</gene>
<accession>A0A1F6DYI2</accession>